<gene>
    <name evidence="1" type="ORF">G3W53_27580</name>
</gene>
<dbReference type="Proteomes" id="UP000471360">
    <property type="component" value="Unassembled WGS sequence"/>
</dbReference>
<organism evidence="1 2">
    <name type="scientific">Escherichia coli</name>
    <dbReference type="NCBI Taxonomy" id="562"/>
    <lineage>
        <taxon>Bacteria</taxon>
        <taxon>Pseudomonadati</taxon>
        <taxon>Pseudomonadota</taxon>
        <taxon>Gammaproteobacteria</taxon>
        <taxon>Enterobacterales</taxon>
        <taxon>Enterobacteriaceae</taxon>
        <taxon>Escherichia</taxon>
    </lineage>
</organism>
<protein>
    <submittedName>
        <fullName evidence="1">Cold shock domain-containing protein</fullName>
    </submittedName>
</protein>
<comment type="caution">
    <text evidence="1">The sequence shown here is derived from an EMBL/GenBank/DDBJ whole genome shotgun (WGS) entry which is preliminary data.</text>
</comment>
<evidence type="ECO:0000313" key="1">
    <source>
        <dbReference type="EMBL" id="NEN73724.1"/>
    </source>
</evidence>
<sequence>ALNLRDAEEITTGLRVEFCRINGLRGPSTANVYLS</sequence>
<dbReference type="AlphaFoldDB" id="A0A8T6QFP9"/>
<accession>A0A8T6QFP9</accession>
<proteinExistence type="predicted"/>
<evidence type="ECO:0000313" key="2">
    <source>
        <dbReference type="Proteomes" id="UP000471360"/>
    </source>
</evidence>
<name>A0A8T6QFP9_ECOLX</name>
<feature type="non-terminal residue" evidence="1">
    <location>
        <position position="1"/>
    </location>
</feature>
<reference evidence="1 2" key="1">
    <citation type="submission" date="2020-02" db="EMBL/GenBank/DDBJ databases">
        <authorList>
            <person name="Subbiah M."/>
            <person name="Call D."/>
        </authorList>
    </citation>
    <scope>NUCLEOTIDE SEQUENCE [LARGE SCALE GENOMIC DNA]</scope>
    <source>
        <strain evidence="1 2">8375wB1</strain>
    </source>
</reference>
<dbReference type="EMBL" id="JAAGYP010000243">
    <property type="protein sequence ID" value="NEN73724.1"/>
    <property type="molecule type" value="Genomic_DNA"/>
</dbReference>